<evidence type="ECO:0000313" key="3">
    <source>
        <dbReference type="Proteomes" id="UP000022910"/>
    </source>
</evidence>
<dbReference type="Proteomes" id="UP000022910">
    <property type="component" value="Unassembled WGS sequence"/>
</dbReference>
<organism evidence="2 3">
    <name type="scientific">Rhizophagus irregularis (strain DAOM 197198w)</name>
    <name type="common">Glomus intraradices</name>
    <dbReference type="NCBI Taxonomy" id="1432141"/>
    <lineage>
        <taxon>Eukaryota</taxon>
        <taxon>Fungi</taxon>
        <taxon>Fungi incertae sedis</taxon>
        <taxon>Mucoromycota</taxon>
        <taxon>Glomeromycotina</taxon>
        <taxon>Glomeromycetes</taxon>
        <taxon>Glomerales</taxon>
        <taxon>Glomeraceae</taxon>
        <taxon>Rhizophagus</taxon>
    </lineage>
</organism>
<feature type="transmembrane region" description="Helical" evidence="1">
    <location>
        <begin position="225"/>
        <end position="246"/>
    </location>
</feature>
<keyword evidence="1" id="KW-0472">Membrane</keyword>
<sequence>MVFSENKRLTEPYSFIFLKKLCSFSLIIMLIFYTCYQFSQFYNSIFKSNLIISKLNFDSNKTNITIAICGSNVNCSYKYAYSDSKYNDPKNCEVANEPPIEYTYDFSGCYRYSFTHGYKEIAILSPNITSIYLDGLETDKYYPPDVKLNLIHYSKEQTTVIYYSPTIIKRISNRFAYGLADGEGKEYVNFNIHTDTSDLTLNGTTFILSPPSEDIYYQEVTFYDLGLIISNIGGFFSSLSGIYVFLFGASKLAPWGFLQTSLFNCLCTGYRREFVRKLKNRYETIPFVSGRIKNVTLEERIQSIEKLLEEYYLNTDFLNLLLEDNCEKEISSESPRSTPEVVDDEIDDKVEIITAA</sequence>
<dbReference type="OrthoDB" id="2403806at2759"/>
<keyword evidence="3" id="KW-1185">Reference proteome</keyword>
<accession>A0A015KYY9</accession>
<keyword evidence="1" id="KW-1133">Transmembrane helix</keyword>
<gene>
    <name evidence="2" type="ORF">RirG_134820</name>
</gene>
<protein>
    <submittedName>
        <fullName evidence="2">Uncharacterized protein</fullName>
    </submittedName>
</protein>
<feature type="transmembrane region" description="Helical" evidence="1">
    <location>
        <begin position="12"/>
        <end position="36"/>
    </location>
</feature>
<name>A0A015KYY9_RHIIW</name>
<reference evidence="2 3" key="1">
    <citation type="submission" date="2014-02" db="EMBL/GenBank/DDBJ databases">
        <title>Single nucleus genome sequencing reveals high similarity among nuclei of an endomycorrhizal fungus.</title>
        <authorList>
            <person name="Lin K."/>
            <person name="Geurts R."/>
            <person name="Zhang Z."/>
            <person name="Limpens E."/>
            <person name="Saunders D.G."/>
            <person name="Mu D."/>
            <person name="Pang E."/>
            <person name="Cao H."/>
            <person name="Cha H."/>
            <person name="Lin T."/>
            <person name="Zhou Q."/>
            <person name="Shang Y."/>
            <person name="Li Y."/>
            <person name="Ivanov S."/>
            <person name="Sharma T."/>
            <person name="Velzen R.V."/>
            <person name="Ruijter N.D."/>
            <person name="Aanen D.K."/>
            <person name="Win J."/>
            <person name="Kamoun S."/>
            <person name="Bisseling T."/>
            <person name="Huang S."/>
        </authorList>
    </citation>
    <scope>NUCLEOTIDE SEQUENCE [LARGE SCALE GENOMIC DNA]</scope>
    <source>
        <strain evidence="3">DAOM197198w</strain>
    </source>
</reference>
<dbReference type="AlphaFoldDB" id="A0A015KYY9"/>
<evidence type="ECO:0000256" key="1">
    <source>
        <dbReference type="SAM" id="Phobius"/>
    </source>
</evidence>
<dbReference type="EMBL" id="JEMT01022414">
    <property type="protein sequence ID" value="EXX65271.1"/>
    <property type="molecule type" value="Genomic_DNA"/>
</dbReference>
<proteinExistence type="predicted"/>
<comment type="caution">
    <text evidence="2">The sequence shown here is derived from an EMBL/GenBank/DDBJ whole genome shotgun (WGS) entry which is preliminary data.</text>
</comment>
<dbReference type="HOGENOM" id="CLU_072651_0_0_1"/>
<keyword evidence="1" id="KW-0812">Transmembrane</keyword>
<evidence type="ECO:0000313" key="2">
    <source>
        <dbReference type="EMBL" id="EXX65271.1"/>
    </source>
</evidence>